<dbReference type="GO" id="GO:0016787">
    <property type="term" value="F:hydrolase activity"/>
    <property type="evidence" value="ECO:0007669"/>
    <property type="project" value="UniProtKB-KW"/>
</dbReference>
<organism evidence="2 3">
    <name type="scientific">Paenibacillus plantiphilus</name>
    <dbReference type="NCBI Taxonomy" id="2905650"/>
    <lineage>
        <taxon>Bacteria</taxon>
        <taxon>Bacillati</taxon>
        <taxon>Bacillota</taxon>
        <taxon>Bacilli</taxon>
        <taxon>Bacillales</taxon>
        <taxon>Paenibacillaceae</taxon>
        <taxon>Paenibacillus</taxon>
    </lineage>
</organism>
<evidence type="ECO:0000313" key="3">
    <source>
        <dbReference type="Proteomes" id="UP000838686"/>
    </source>
</evidence>
<accession>A0ABN8GC80</accession>
<name>A0ABN8GC80_9BACL</name>
<dbReference type="InterPro" id="IPR037522">
    <property type="entry name" value="HD_GYP_dom"/>
</dbReference>
<dbReference type="Proteomes" id="UP000838686">
    <property type="component" value="Unassembled WGS sequence"/>
</dbReference>
<evidence type="ECO:0000259" key="1">
    <source>
        <dbReference type="PROSITE" id="PS51832"/>
    </source>
</evidence>
<keyword evidence="3" id="KW-1185">Reference proteome</keyword>
<dbReference type="Pfam" id="PF13487">
    <property type="entry name" value="HD_5"/>
    <property type="match status" value="1"/>
</dbReference>
<dbReference type="Gene3D" id="1.10.3210.10">
    <property type="entry name" value="Hypothetical protein af1432"/>
    <property type="match status" value="1"/>
</dbReference>
<dbReference type="SUPFAM" id="SSF109604">
    <property type="entry name" value="HD-domain/PDEase-like"/>
    <property type="match status" value="1"/>
</dbReference>
<feature type="domain" description="HD-GYP" evidence="1">
    <location>
        <begin position="1"/>
        <end position="163"/>
    </location>
</feature>
<gene>
    <name evidence="2" type="ORF">PAECIP111893_02327</name>
</gene>
<dbReference type="CDD" id="cd00077">
    <property type="entry name" value="HDc"/>
    <property type="match status" value="1"/>
</dbReference>
<dbReference type="PANTHER" id="PTHR43155">
    <property type="entry name" value="CYCLIC DI-GMP PHOSPHODIESTERASE PA4108-RELATED"/>
    <property type="match status" value="1"/>
</dbReference>
<sequence>MSLAKALNLSNSDTQILTRGCFLHDVGKIMIPEAILHKDEQLTKQQWGIMRLHPEIGLNILERNGYCNKKISDIVQYHHERIDGKGYPKGLSGDEIPFFSRACAIIDAFDCMMSDRPYRKRTTIQQAKEELLKHSGTQFDEKIVYRFLELEDRFFDLYEAAEARGNPVL</sequence>
<dbReference type="EMBL" id="CAKMMF010000011">
    <property type="protein sequence ID" value="CAH1205347.1"/>
    <property type="molecule type" value="Genomic_DNA"/>
</dbReference>
<reference evidence="2" key="1">
    <citation type="submission" date="2022-01" db="EMBL/GenBank/DDBJ databases">
        <authorList>
            <person name="Criscuolo A."/>
        </authorList>
    </citation>
    <scope>NUCLEOTIDE SEQUENCE</scope>
    <source>
        <strain evidence="2">CIP111893</strain>
    </source>
</reference>
<proteinExistence type="predicted"/>
<protein>
    <submittedName>
        <fullName evidence="2">3'3'-cGAMP-specific phosphodiesterase 2</fullName>
        <ecNumber evidence="2">3.1.4.-</ecNumber>
    </submittedName>
</protein>
<dbReference type="EC" id="3.1.4.-" evidence="2"/>
<dbReference type="PANTHER" id="PTHR43155:SF2">
    <property type="entry name" value="CYCLIC DI-GMP PHOSPHODIESTERASE PA4108"/>
    <property type="match status" value="1"/>
</dbReference>
<evidence type="ECO:0000313" key="2">
    <source>
        <dbReference type="EMBL" id="CAH1205347.1"/>
    </source>
</evidence>
<keyword evidence="2" id="KW-0378">Hydrolase</keyword>
<dbReference type="PROSITE" id="PS51832">
    <property type="entry name" value="HD_GYP"/>
    <property type="match status" value="1"/>
</dbReference>
<dbReference type="InterPro" id="IPR003607">
    <property type="entry name" value="HD/PDEase_dom"/>
</dbReference>
<comment type="caution">
    <text evidence="2">The sequence shown here is derived from an EMBL/GenBank/DDBJ whole genome shotgun (WGS) entry which is preliminary data.</text>
</comment>